<dbReference type="InterPro" id="IPR016177">
    <property type="entry name" value="DNA-bd_dom_sf"/>
</dbReference>
<evidence type="ECO:0000313" key="6">
    <source>
        <dbReference type="Proteomes" id="UP000013051"/>
    </source>
</evidence>
<dbReference type="PROSITE" id="PS51032">
    <property type="entry name" value="AP2_ERF"/>
    <property type="match status" value="1"/>
</dbReference>
<dbReference type="Proteomes" id="UP000013051">
    <property type="component" value="Unassembled WGS sequence"/>
</dbReference>
<dbReference type="GO" id="GO:0003700">
    <property type="term" value="F:DNA-binding transcription factor activity"/>
    <property type="evidence" value="ECO:0007669"/>
    <property type="project" value="InterPro"/>
</dbReference>
<keyword evidence="6" id="KW-1185">Reference proteome</keyword>
<keyword evidence="1" id="KW-0805">Transcription regulation</keyword>
<dbReference type="HOGENOM" id="CLU_033614_0_0_9"/>
<dbReference type="eggNOG" id="ENOG5032T0J">
    <property type="taxonomic scope" value="Bacteria"/>
</dbReference>
<dbReference type="InterPro" id="IPR001471">
    <property type="entry name" value="AP2/ERF_dom"/>
</dbReference>
<evidence type="ECO:0000259" key="4">
    <source>
        <dbReference type="PROSITE" id="PS51032"/>
    </source>
</evidence>
<sequence>MARPRKDITGKRYGMLRAISPTGEVDKSGNAYWNCECDCGNTIVVSLRNLRNKQTKSCGCLKTINGKKLGAITRNHCVDGSDPYKLYGDKPRKNNKSGYRGVSLNKRTNRYAADITFKGKQHHLGEFDTAEEAHDAYLKAKEELHEPYLKDMLNNDPEEKRKVERASIIKKSNETLVYYTPEKRYVNLTELSKITGVNCSTIYERLKRGCSGEEIWSTNRLPNKANIYVDYYGRQVTIPELSKLTGISIATLRDRYNKGHQGEALWSNDPLPKKRSFKIYIDYHGKQVTFAELSTLTGISENTLRYRYDKGYRGEKLWSTKRLPTKRTAKIYIDYHGKQVTFPELSTLTGISENNLRQRYYLGYRGEKLWSPERFTNNGKCTICVDYYGDQVTIPELSSITGINDTTLRYRYDKGYRGEELWTGKIKQYKRKISKKAKIYVEYDGEKVSLYELSKKTGIDYVTLWKRYSKGASGSQLFQKSMGNEILVDYEGEKINLKELSSRTGICYTTLHRRYRNGDRGKELWRNLQSEMEIDYQGKIVTLNELSKITNISYDTLLHRYLNGDRGEDLWRPIYKRSKKK</sequence>
<organism evidence="5 6">
    <name type="scientific">[Clostridium] innocuum 2959</name>
    <dbReference type="NCBI Taxonomy" id="999413"/>
    <lineage>
        <taxon>Bacteria</taxon>
        <taxon>Bacillati</taxon>
        <taxon>Bacillota</taxon>
        <taxon>Clostridia</taxon>
        <taxon>Eubacteriales</taxon>
        <taxon>Clostridiaceae</taxon>
        <taxon>Clostridium</taxon>
    </lineage>
</organism>
<accession>N9V921</accession>
<proteinExistence type="predicted"/>
<dbReference type="GO" id="GO:0003677">
    <property type="term" value="F:DNA binding"/>
    <property type="evidence" value="ECO:0007669"/>
    <property type="project" value="UniProtKB-KW"/>
</dbReference>
<dbReference type="Pfam" id="PF00847">
    <property type="entry name" value="AP2"/>
    <property type="match status" value="1"/>
</dbReference>
<comment type="caution">
    <text evidence="5">The sequence shown here is derived from an EMBL/GenBank/DDBJ whole genome shotgun (WGS) entry which is preliminary data.</text>
</comment>
<reference evidence="5 6" key="1">
    <citation type="submission" date="2013-01" db="EMBL/GenBank/DDBJ databases">
        <title>The Genome Sequence of Clostridium innocuum 2959.</title>
        <authorList>
            <consortium name="The Broad Institute Genome Sequencing Platform"/>
            <person name="Earl A."/>
            <person name="Ward D."/>
            <person name="Feldgarden M."/>
            <person name="Gevers D."/>
            <person name="Courvalin P."/>
            <person name="Lambert T."/>
            <person name="Walker B."/>
            <person name="Young S.K."/>
            <person name="Zeng Q."/>
            <person name="Gargeya S."/>
            <person name="Fitzgerald M."/>
            <person name="Haas B."/>
            <person name="Abouelleil A."/>
            <person name="Alvarado L."/>
            <person name="Arachchi H.M."/>
            <person name="Berlin A.M."/>
            <person name="Chapman S.B."/>
            <person name="Dewar J."/>
            <person name="Goldberg J."/>
            <person name="Griggs A."/>
            <person name="Gujja S."/>
            <person name="Hansen M."/>
            <person name="Howarth C."/>
            <person name="Imamovic A."/>
            <person name="Larimer J."/>
            <person name="McCowan C."/>
            <person name="Murphy C."/>
            <person name="Neiman D."/>
            <person name="Pearson M."/>
            <person name="Priest M."/>
            <person name="Roberts A."/>
            <person name="Saif S."/>
            <person name="Shea T."/>
            <person name="Sisk P."/>
            <person name="Sykes S."/>
            <person name="Wortman J."/>
            <person name="Nusbaum C."/>
            <person name="Birren B."/>
        </authorList>
    </citation>
    <scope>NUCLEOTIDE SEQUENCE [LARGE SCALE GENOMIC DNA]</scope>
    <source>
        <strain evidence="5 6">2959</strain>
    </source>
</reference>
<evidence type="ECO:0000256" key="1">
    <source>
        <dbReference type="ARBA" id="ARBA00023015"/>
    </source>
</evidence>
<evidence type="ECO:0000256" key="3">
    <source>
        <dbReference type="ARBA" id="ARBA00023163"/>
    </source>
</evidence>
<dbReference type="PATRIC" id="fig|999413.4.peg.2099"/>
<dbReference type="InterPro" id="IPR036955">
    <property type="entry name" value="AP2/ERF_dom_sf"/>
</dbReference>
<gene>
    <name evidence="5" type="ORF">HMPREF1094_01991</name>
</gene>
<keyword evidence="3" id="KW-0804">Transcription</keyword>
<dbReference type="Gene3D" id="3.30.730.10">
    <property type="entry name" value="AP2/ERF domain"/>
    <property type="match status" value="1"/>
</dbReference>
<keyword evidence="2" id="KW-0238">DNA-binding</keyword>
<dbReference type="AlphaFoldDB" id="N9V921"/>
<feature type="domain" description="AP2/ERF" evidence="4">
    <location>
        <begin position="98"/>
        <end position="156"/>
    </location>
</feature>
<name>N9V921_CLOIN</name>
<evidence type="ECO:0000313" key="5">
    <source>
        <dbReference type="EMBL" id="ENY87100.1"/>
    </source>
</evidence>
<dbReference type="SUPFAM" id="SSF54171">
    <property type="entry name" value="DNA-binding domain"/>
    <property type="match status" value="1"/>
</dbReference>
<dbReference type="RefSeq" id="WP_002607674.1">
    <property type="nucleotide sequence ID" value="NZ_KB850943.1"/>
</dbReference>
<protein>
    <recommendedName>
        <fullName evidence="4">AP2/ERF domain-containing protein</fullName>
    </recommendedName>
</protein>
<dbReference type="EMBL" id="AGYV01000003">
    <property type="protein sequence ID" value="ENY87100.1"/>
    <property type="molecule type" value="Genomic_DNA"/>
</dbReference>
<evidence type="ECO:0000256" key="2">
    <source>
        <dbReference type="ARBA" id="ARBA00023125"/>
    </source>
</evidence>